<dbReference type="InterPro" id="IPR036025">
    <property type="entry name" value="RtcB-like_sf"/>
</dbReference>
<evidence type="ECO:0000256" key="9">
    <source>
        <dbReference type="PIRSR" id="PIRSR601233-1"/>
    </source>
</evidence>
<dbReference type="Pfam" id="PF01139">
    <property type="entry name" value="RtcB"/>
    <property type="match status" value="2"/>
</dbReference>
<feature type="binding site" evidence="10">
    <location>
        <begin position="336"/>
        <end position="337"/>
    </location>
    <ligand>
        <name>GMP</name>
        <dbReference type="ChEBI" id="CHEBI:58115"/>
    </ligand>
</feature>
<dbReference type="RefSeq" id="WP_147168569.1">
    <property type="nucleotide sequence ID" value="NZ_VOOR01000038.1"/>
</dbReference>
<evidence type="ECO:0000256" key="6">
    <source>
        <dbReference type="ARBA" id="ARBA00023134"/>
    </source>
</evidence>
<name>A0A5C6RIE0_9BACT</name>
<feature type="active site" description="GMP-histidine intermediate" evidence="9">
    <location>
        <position position="393"/>
    </location>
</feature>
<reference evidence="12 13" key="1">
    <citation type="submission" date="2019-08" db="EMBL/GenBank/DDBJ databases">
        <title>Genome of Phaeodactylibacter luteus.</title>
        <authorList>
            <person name="Bowman J.P."/>
        </authorList>
    </citation>
    <scope>NUCLEOTIDE SEQUENCE [LARGE SCALE GENOMIC DNA]</scope>
    <source>
        <strain evidence="12 13">KCTC 42180</strain>
    </source>
</reference>
<dbReference type="Gene3D" id="3.90.1860.10">
    <property type="entry name" value="tRNA-splicing ligase RtcB"/>
    <property type="match status" value="1"/>
</dbReference>
<dbReference type="OrthoDB" id="9802323at2"/>
<feature type="binding site" evidence="11">
    <location>
        <position position="147"/>
    </location>
    <ligand>
        <name>Mn(2+)</name>
        <dbReference type="ChEBI" id="CHEBI:29035"/>
        <label>1</label>
    </ligand>
</feature>
<evidence type="ECO:0000256" key="11">
    <source>
        <dbReference type="PIRSR" id="PIRSR601233-3"/>
    </source>
</evidence>
<proteinExistence type="predicted"/>
<dbReference type="GO" id="GO:0005525">
    <property type="term" value="F:GTP binding"/>
    <property type="evidence" value="ECO:0007669"/>
    <property type="project" value="UniProtKB-KW"/>
</dbReference>
<keyword evidence="3 11" id="KW-0479">Metal-binding</keyword>
<dbReference type="GO" id="GO:0030145">
    <property type="term" value="F:manganese ion binding"/>
    <property type="evidence" value="ECO:0007669"/>
    <property type="project" value="TreeGrafter"/>
</dbReference>
<keyword evidence="2" id="KW-0436">Ligase</keyword>
<keyword evidence="7 11" id="KW-0464">Manganese</keyword>
<keyword evidence="6 10" id="KW-0342">GTP-binding</keyword>
<organism evidence="12 13">
    <name type="scientific">Phaeodactylibacter luteus</name>
    <dbReference type="NCBI Taxonomy" id="1564516"/>
    <lineage>
        <taxon>Bacteria</taxon>
        <taxon>Pseudomonadati</taxon>
        <taxon>Bacteroidota</taxon>
        <taxon>Saprospiria</taxon>
        <taxon>Saprospirales</taxon>
        <taxon>Haliscomenobacteraceae</taxon>
        <taxon>Phaeodactylibacter</taxon>
    </lineage>
</organism>
<accession>A0A5C6RIE0</accession>
<gene>
    <name evidence="12" type="ORF">FRY97_16000</name>
</gene>
<dbReference type="GO" id="GO:0170057">
    <property type="term" value="F:RNA ligase (GTP) activity"/>
    <property type="evidence" value="ECO:0007669"/>
    <property type="project" value="UniProtKB-EC"/>
</dbReference>
<evidence type="ECO:0000256" key="2">
    <source>
        <dbReference type="ARBA" id="ARBA00022598"/>
    </source>
</evidence>
<feature type="binding site" evidence="10">
    <location>
        <begin position="369"/>
        <end position="372"/>
    </location>
    <ligand>
        <name>GMP</name>
        <dbReference type="ChEBI" id="CHEBI:58115"/>
    </ligand>
</feature>
<comment type="catalytic activity">
    <reaction evidence="8">
        <text>a 3'-end 3'-phospho-ribonucleotide-RNA + a 5'-end dephospho-ribonucleoside-RNA + GTP = a ribonucleotidyl-ribonucleotide-RNA + GMP + diphosphate</text>
        <dbReference type="Rhea" id="RHEA:68076"/>
        <dbReference type="Rhea" id="RHEA-COMP:10463"/>
        <dbReference type="Rhea" id="RHEA-COMP:13936"/>
        <dbReference type="Rhea" id="RHEA-COMP:17355"/>
        <dbReference type="ChEBI" id="CHEBI:33019"/>
        <dbReference type="ChEBI" id="CHEBI:37565"/>
        <dbReference type="ChEBI" id="CHEBI:58115"/>
        <dbReference type="ChEBI" id="CHEBI:83062"/>
        <dbReference type="ChEBI" id="CHEBI:138284"/>
        <dbReference type="ChEBI" id="CHEBI:173118"/>
        <dbReference type="EC" id="6.5.1.8"/>
    </reaction>
</comment>
<dbReference type="EMBL" id="VOOR01000038">
    <property type="protein sequence ID" value="TXB62061.1"/>
    <property type="molecule type" value="Genomic_DNA"/>
</dbReference>
<dbReference type="GO" id="GO:0042245">
    <property type="term" value="P:RNA repair"/>
    <property type="evidence" value="ECO:0007669"/>
    <property type="project" value="UniProtKB-KW"/>
</dbReference>
<dbReference type="GO" id="GO:0006281">
    <property type="term" value="P:DNA repair"/>
    <property type="evidence" value="ECO:0007669"/>
    <property type="project" value="TreeGrafter"/>
</dbReference>
<evidence type="ECO:0000256" key="1">
    <source>
        <dbReference type="ARBA" id="ARBA00012726"/>
    </source>
</evidence>
<dbReference type="InterPro" id="IPR052915">
    <property type="entry name" value="RtcB-like"/>
</dbReference>
<protein>
    <recommendedName>
        <fullName evidence="1">3'-phosphate/5'-hydroxy nucleic acid ligase</fullName>
        <ecNumber evidence="1">6.5.1.8</ecNumber>
    </recommendedName>
</protein>
<evidence type="ECO:0000256" key="7">
    <source>
        <dbReference type="ARBA" id="ARBA00023211"/>
    </source>
</evidence>
<evidence type="ECO:0000256" key="4">
    <source>
        <dbReference type="ARBA" id="ARBA00022741"/>
    </source>
</evidence>
<dbReference type="PANTHER" id="PTHR43749:SF2">
    <property type="entry name" value="RNA-SPLICING LIGASE RTCB"/>
    <property type="match status" value="1"/>
</dbReference>
<feature type="binding site" evidence="11">
    <location>
        <position position="336"/>
    </location>
    <ligand>
        <name>Mn(2+)</name>
        <dbReference type="ChEBI" id="CHEBI:29035"/>
        <label>2</label>
    </ligand>
</feature>
<dbReference type="GO" id="GO:0006396">
    <property type="term" value="P:RNA processing"/>
    <property type="evidence" value="ECO:0007669"/>
    <property type="project" value="InterPro"/>
</dbReference>
<dbReference type="InterPro" id="IPR001233">
    <property type="entry name" value="RtcB"/>
</dbReference>
<evidence type="ECO:0000313" key="12">
    <source>
        <dbReference type="EMBL" id="TXB62061.1"/>
    </source>
</evidence>
<evidence type="ECO:0000256" key="3">
    <source>
        <dbReference type="ARBA" id="ARBA00022723"/>
    </source>
</evidence>
<feature type="binding site" evidence="10">
    <location>
        <begin position="393"/>
        <end position="396"/>
    </location>
    <ligand>
        <name>GMP</name>
        <dbReference type="ChEBI" id="CHEBI:58115"/>
    </ligand>
</feature>
<dbReference type="EC" id="6.5.1.8" evidence="1"/>
<evidence type="ECO:0000313" key="13">
    <source>
        <dbReference type="Proteomes" id="UP000321580"/>
    </source>
</evidence>
<dbReference type="SUPFAM" id="SSF103365">
    <property type="entry name" value="Hypothetical protein PH1602"/>
    <property type="match status" value="1"/>
</dbReference>
<evidence type="ECO:0000256" key="5">
    <source>
        <dbReference type="ARBA" id="ARBA00022800"/>
    </source>
</evidence>
<dbReference type="Proteomes" id="UP000321580">
    <property type="component" value="Unassembled WGS sequence"/>
</dbReference>
<keyword evidence="5" id="KW-0692">RNA repair</keyword>
<evidence type="ECO:0000256" key="8">
    <source>
        <dbReference type="ARBA" id="ARBA00047746"/>
    </source>
</evidence>
<dbReference type="PANTHER" id="PTHR43749">
    <property type="entry name" value="RNA-SPLICING LIGASE RTCB"/>
    <property type="match status" value="1"/>
</dbReference>
<comment type="cofactor">
    <cofactor evidence="11">
        <name>Mn(2+)</name>
        <dbReference type="ChEBI" id="CHEBI:29035"/>
    </cofactor>
    <text evidence="11">Binds 2 manganese ions per subunit.</text>
</comment>
<feature type="binding site" evidence="11">
    <location>
        <position position="225"/>
    </location>
    <ligand>
        <name>Mn(2+)</name>
        <dbReference type="ChEBI" id="CHEBI:29035"/>
        <label>1</label>
    </ligand>
</feature>
<comment type="caution">
    <text evidence="12">The sequence shown here is derived from an EMBL/GenBank/DDBJ whole genome shotgun (WGS) entry which is preliminary data.</text>
</comment>
<sequence length="467" mass="50590">MKKLKLRGRDLIKMGFPKGPAVSLALEQAGRHRKFAQKEEVLAELSAVLRSPDGFRADEVWGTVAEKLEPGLPVVVEQVLKDEPIPYKAFGEAGISLSARGQMDLAMRLPVVSAGALMPDAHHGYGLPIGGVWASENAVMPYGVGMDIGCRMSLSVYPLPPSFLEKNREKLQSLLLENTRFGKAAFDRPMDDEVLHHSLFCEIPKLRSLQGKARLQIGTSGSGNHFVEFGVAELTEEDTQLGVPAGQYLGLLSHSGSRGMGAAIAQHYTQIAREVCLLPREAAHLAWLDMESEAGQEYWLAMNLAGTYAAACHRQIHERISTALGEEPLGKIENHHNFAWKEVQADGQEWIVHRKGATPAGKGVLGIIPGSMTAPGFIVRGKGEASALSSAAHGAGRQLSRRKAKESIRPKAVKQHLAGHGVSLIGGGLDEAPFAYKDIYQVMAAQEGLVEVLGRFWPKVVRMDDGK</sequence>
<feature type="binding site" evidence="11">
    <location>
        <position position="254"/>
    </location>
    <ligand>
        <name>Mn(2+)</name>
        <dbReference type="ChEBI" id="CHEBI:29035"/>
        <label>2</label>
    </ligand>
</feature>
<evidence type="ECO:0000256" key="10">
    <source>
        <dbReference type="PIRSR" id="PIRSR601233-2"/>
    </source>
</evidence>
<keyword evidence="13" id="KW-1185">Reference proteome</keyword>
<feature type="binding site" evidence="10">
    <location>
        <begin position="224"/>
        <end position="228"/>
    </location>
    <ligand>
        <name>GMP</name>
        <dbReference type="ChEBI" id="CHEBI:58115"/>
    </ligand>
</feature>
<dbReference type="GO" id="GO:0003909">
    <property type="term" value="F:DNA ligase activity"/>
    <property type="evidence" value="ECO:0007669"/>
    <property type="project" value="TreeGrafter"/>
</dbReference>
<keyword evidence="4 10" id="KW-0547">Nucleotide-binding</keyword>
<dbReference type="AlphaFoldDB" id="A0A5C6RIE0"/>